<keyword evidence="2" id="KW-1133">Transmembrane helix</keyword>
<name>A0AAW2HFU2_9NEOP</name>
<feature type="region of interest" description="Disordered" evidence="1">
    <location>
        <begin position="427"/>
        <end position="463"/>
    </location>
</feature>
<feature type="transmembrane region" description="Helical" evidence="2">
    <location>
        <begin position="74"/>
        <end position="96"/>
    </location>
</feature>
<evidence type="ECO:0000256" key="2">
    <source>
        <dbReference type="SAM" id="Phobius"/>
    </source>
</evidence>
<keyword evidence="2" id="KW-0472">Membrane</keyword>
<proteinExistence type="predicted"/>
<feature type="transmembrane region" description="Helical" evidence="2">
    <location>
        <begin position="388"/>
        <end position="408"/>
    </location>
</feature>
<feature type="compositionally biased region" description="Basic and acidic residues" evidence="1">
    <location>
        <begin position="454"/>
        <end position="463"/>
    </location>
</feature>
<evidence type="ECO:0000313" key="4">
    <source>
        <dbReference type="EMBL" id="KAL0268597.1"/>
    </source>
</evidence>
<feature type="transmembrane region" description="Helical" evidence="2">
    <location>
        <begin position="108"/>
        <end position="127"/>
    </location>
</feature>
<feature type="compositionally biased region" description="Polar residues" evidence="1">
    <location>
        <begin position="435"/>
        <end position="453"/>
    </location>
</feature>
<evidence type="ECO:0000256" key="1">
    <source>
        <dbReference type="SAM" id="MobiDB-lite"/>
    </source>
</evidence>
<feature type="domain" description="DUF7802" evidence="3">
    <location>
        <begin position="26"/>
        <end position="403"/>
    </location>
</feature>
<feature type="transmembrane region" description="Helical" evidence="2">
    <location>
        <begin position="253"/>
        <end position="272"/>
    </location>
</feature>
<dbReference type="Pfam" id="PF25085">
    <property type="entry name" value="DUF7802"/>
    <property type="match status" value="1"/>
</dbReference>
<protein>
    <recommendedName>
        <fullName evidence="3">DUF7802 domain-containing protein</fullName>
    </recommendedName>
</protein>
<dbReference type="EMBL" id="JARGDH010000005">
    <property type="protein sequence ID" value="KAL0268597.1"/>
    <property type="molecule type" value="Genomic_DNA"/>
</dbReference>
<dbReference type="AlphaFoldDB" id="A0AAW2HFU2"/>
<comment type="caution">
    <text evidence="4">The sequence shown here is derived from an EMBL/GenBank/DDBJ whole genome shotgun (WGS) entry which is preliminary data.</text>
</comment>
<feature type="transmembrane region" description="Helical" evidence="2">
    <location>
        <begin position="221"/>
        <end position="247"/>
    </location>
</feature>
<gene>
    <name evidence="4" type="ORF">PYX00_010468</name>
</gene>
<organism evidence="4">
    <name type="scientific">Menopon gallinae</name>
    <name type="common">poultry shaft louse</name>
    <dbReference type="NCBI Taxonomy" id="328185"/>
    <lineage>
        <taxon>Eukaryota</taxon>
        <taxon>Metazoa</taxon>
        <taxon>Ecdysozoa</taxon>
        <taxon>Arthropoda</taxon>
        <taxon>Hexapoda</taxon>
        <taxon>Insecta</taxon>
        <taxon>Pterygota</taxon>
        <taxon>Neoptera</taxon>
        <taxon>Paraneoptera</taxon>
        <taxon>Psocodea</taxon>
        <taxon>Troctomorpha</taxon>
        <taxon>Phthiraptera</taxon>
        <taxon>Amblycera</taxon>
        <taxon>Menoponidae</taxon>
        <taxon>Menopon</taxon>
    </lineage>
</organism>
<feature type="transmembrane region" description="Helical" evidence="2">
    <location>
        <begin position="288"/>
        <end position="307"/>
    </location>
</feature>
<reference evidence="4" key="1">
    <citation type="journal article" date="2024" name="Gigascience">
        <title>Chromosome-level genome of the poultry shaft louse Menopon gallinae provides insight into the host-switching and adaptive evolution of parasitic lice.</title>
        <authorList>
            <person name="Xu Y."/>
            <person name="Ma L."/>
            <person name="Liu S."/>
            <person name="Liang Y."/>
            <person name="Liu Q."/>
            <person name="He Z."/>
            <person name="Tian L."/>
            <person name="Duan Y."/>
            <person name="Cai W."/>
            <person name="Li H."/>
            <person name="Song F."/>
        </authorList>
    </citation>
    <scope>NUCLEOTIDE SEQUENCE</scope>
    <source>
        <strain evidence="4">Cailab_2023a</strain>
    </source>
</reference>
<dbReference type="EMBL" id="JARGDH010000005">
    <property type="protein sequence ID" value="KAL0268598.1"/>
    <property type="molecule type" value="Genomic_DNA"/>
</dbReference>
<dbReference type="PANTHER" id="PTHR35982:SF1">
    <property type="entry name" value="SPIROCYCLASE, AVEC FAMILY"/>
    <property type="match status" value="1"/>
</dbReference>
<feature type="transmembrane region" description="Helical" evidence="2">
    <location>
        <begin position="180"/>
        <end position="200"/>
    </location>
</feature>
<dbReference type="PANTHER" id="PTHR35982">
    <property type="entry name" value="AGAP005361-PA"/>
    <property type="match status" value="1"/>
</dbReference>
<accession>A0AAW2HFU2</accession>
<dbReference type="InterPro" id="IPR056704">
    <property type="entry name" value="DUF7802"/>
</dbReference>
<evidence type="ECO:0000259" key="3">
    <source>
        <dbReference type="Pfam" id="PF25085"/>
    </source>
</evidence>
<feature type="transmembrane region" description="Helical" evidence="2">
    <location>
        <begin position="43"/>
        <end position="62"/>
    </location>
</feature>
<keyword evidence="2" id="KW-0812">Transmembrane</keyword>
<sequence>MCDSARKFSSIGGFGEELDELVYEGISNWFISFRSLLALFSGHFSYLIVQVCIFICGILTLIHARANGSRFVQFWWGAMIHGILSENGLAATKYWHAQAALMLFGKRLPLHMVFFYPSILYIAVMGLQHFNLSPCCESAATGLLVMMMEIPFRIISVRFLHITYHDSDPSYASKFYGVPWVEIFSAFVFASSYTCNYYVLKHHCLSEDHIKWKRVEYEKKEAIVTAVVAVVSPIIAIIKKIIFFHVLHDSFNVNPPTCLFLLSSIYFSVILIRDTEMSKEEKEPQKKTLLYYAIGVYLMCLLLVAMFCRPQNEISIGAHEPTGDCTTLICTRTPLGKVVKRRKYLCVDDVQERSNFVYGFSCLPGGPPYLNAIWYTLCGTPIRNRAQFLTNIFSFIILISSIFLRGLLSEAESRNLKSKMSVFSRTRWHRENSQPERTSQVGAGSTSIVSAPRQSEEHSEEPA</sequence>